<feature type="signal peptide" evidence="1">
    <location>
        <begin position="1"/>
        <end position="34"/>
    </location>
</feature>
<accession>A0A069A4H5</accession>
<dbReference type="EMBL" id="LK932360">
    <property type="protein sequence ID" value="CDS84308.1"/>
    <property type="molecule type" value="Genomic_DNA"/>
</dbReference>
<gene>
    <name evidence="3" type="primary">cwp</name>
    <name evidence="3" type="ORF">BN1096_620150</name>
    <name evidence="2" type="ORF">BN1097_250153</name>
</gene>
<dbReference type="AlphaFoldDB" id="A0A069A4H5"/>
<dbReference type="PANTHER" id="PTHR30032:SF8">
    <property type="entry name" value="GERMINATION-SPECIFIC N-ACETYLMURAMOYL-L-ALANINE AMIDASE"/>
    <property type="match status" value="1"/>
</dbReference>
<evidence type="ECO:0000313" key="3">
    <source>
        <dbReference type="EMBL" id="CDS87656.1"/>
    </source>
</evidence>
<sequence length="584" mass="63708">MYIMNKKFKKFSKNLSILILVLTMFLFNNLTANAQIKEDSIIGIDRYETAGLIADRQTYDTVILVNGDKNLSDGLSSSGLAGAINAPILLTKKSEIPKATLNRLDNKSLNVVKKVYIIGGYNTIENSVEKDIKRKGIQVERINGNNRIETSYNVAKKINEVSSVKEVMLTNGFVGEADAMSIAPVVAKNKGAIILTDGKSVPFKTEGLNVYAIGGKSAINEDLVNETKATRIGGNDRFETNKKVMEKFYNGATDFYITNGYQLVDALTLSPLAKEKPIVLVADGSNKGILKGAKSITKVGGIDANIYKQCLDMIKYNNMDMTPNILKHLTSVEGNEVSEILIESDNLGVVVEKTNTNKFEFDYVSVTNEKNCTFSVYKENSSNNIKNGKLVVSAKKKIDKKDSDLQDMNGDNMINANKDRMVNVIKIGVPDKMYSNFKVDVESGSVELYNIKGGATVDVNDGIANIVDNNVTNPFNINTNSGISGVTAETISSEIKFRANNGIVNVTATNINGNISLFGSDNKGTFDGIFKLNLKKEPSNLHLKLIGNGINKLPEGWSKDYILGNGQPIIEVKNNGINNISIGE</sequence>
<dbReference type="RefSeq" id="WP_074037594.1">
    <property type="nucleotide sequence ID" value="NZ_BBYB01000071.1"/>
</dbReference>
<feature type="chain" id="PRO_5013440290" evidence="1">
    <location>
        <begin position="35"/>
        <end position="584"/>
    </location>
</feature>
<evidence type="ECO:0000313" key="2">
    <source>
        <dbReference type="EMBL" id="CDS84308.1"/>
    </source>
</evidence>
<dbReference type="EMBL" id="LK932516">
    <property type="protein sequence ID" value="CDS87656.1"/>
    <property type="molecule type" value="Genomic_DNA"/>
</dbReference>
<dbReference type="InterPro" id="IPR051922">
    <property type="entry name" value="Bact_Sporulation_Assoc"/>
</dbReference>
<proteinExistence type="predicted"/>
<dbReference type="Pfam" id="PF04122">
    <property type="entry name" value="CW_binding_2"/>
    <property type="match status" value="3"/>
</dbReference>
<dbReference type="InterPro" id="IPR007253">
    <property type="entry name" value="Cell_wall-bd_2"/>
</dbReference>
<dbReference type="Gene3D" id="3.40.50.12090">
    <property type="match status" value="2"/>
</dbReference>
<evidence type="ECO:0000256" key="1">
    <source>
        <dbReference type="SAM" id="SignalP"/>
    </source>
</evidence>
<protein>
    <submittedName>
        <fullName evidence="2">Putative cell wall-binding protein</fullName>
    </submittedName>
</protein>
<dbReference type="PANTHER" id="PTHR30032">
    <property type="entry name" value="N-ACETYLMURAMOYL-L-ALANINE AMIDASE-RELATED"/>
    <property type="match status" value="1"/>
</dbReference>
<keyword evidence="1" id="KW-0732">Signal</keyword>
<reference evidence="2" key="1">
    <citation type="submission" date="2014-07" db="EMBL/GenBank/DDBJ databases">
        <authorList>
            <person name="Monot Marc"/>
        </authorList>
    </citation>
    <scope>NUCLEOTIDE SEQUENCE</scope>
    <source>
        <strain evidence="2">7032994</strain>
    </source>
</reference>
<organism evidence="2">
    <name type="scientific">Clostridioides difficile</name>
    <name type="common">Peptoclostridium difficile</name>
    <dbReference type="NCBI Taxonomy" id="1496"/>
    <lineage>
        <taxon>Bacteria</taxon>
        <taxon>Bacillati</taxon>
        <taxon>Bacillota</taxon>
        <taxon>Clostridia</taxon>
        <taxon>Peptostreptococcales</taxon>
        <taxon>Peptostreptococcaceae</taxon>
        <taxon>Clostridioides</taxon>
    </lineage>
</organism>
<name>A0A069A4H5_CLODI</name>